<feature type="binding site" evidence="10">
    <location>
        <position position="197"/>
    </location>
    <ligand>
        <name>Mn(2+)</name>
        <dbReference type="ChEBI" id="CHEBI:29035"/>
        <label>2</label>
    </ligand>
</feature>
<evidence type="ECO:0000256" key="5">
    <source>
        <dbReference type="ARBA" id="ARBA00022723"/>
    </source>
</evidence>
<comment type="caution">
    <text evidence="10">Lacks conserved residue(s) required for the propagation of feature annotation.</text>
</comment>
<feature type="binding site" evidence="10">
    <location>
        <position position="116"/>
    </location>
    <ligand>
        <name>Mn(2+)</name>
        <dbReference type="ChEBI" id="CHEBI:29035"/>
        <label>2</label>
    </ligand>
</feature>
<dbReference type="NCBIfam" id="NF003743">
    <property type="entry name" value="PRK05340.1"/>
    <property type="match status" value="1"/>
</dbReference>
<feature type="binding site" evidence="10">
    <location>
        <position position="43"/>
    </location>
    <ligand>
        <name>Mn(2+)</name>
        <dbReference type="ChEBI" id="CHEBI:29035"/>
        <label>1</label>
    </ligand>
</feature>
<feature type="binding site" evidence="10">
    <location>
        <position position="10"/>
    </location>
    <ligand>
        <name>Mn(2+)</name>
        <dbReference type="ChEBI" id="CHEBI:29035"/>
        <label>1</label>
    </ligand>
</feature>
<dbReference type="GO" id="GO:0009245">
    <property type="term" value="P:lipid A biosynthetic process"/>
    <property type="evidence" value="ECO:0007669"/>
    <property type="project" value="UniProtKB-UniRule"/>
</dbReference>
<keyword evidence="7 10" id="KW-0443">Lipid metabolism</keyword>
<feature type="domain" description="Calcineurin-like phosphoesterase" evidence="11">
    <location>
        <begin position="5"/>
        <end position="201"/>
    </location>
</feature>
<comment type="subcellular location">
    <subcellularLocation>
        <location evidence="10">Cell inner membrane</location>
        <topology evidence="10">Peripheral membrane protein</topology>
        <orientation evidence="10">Cytoplasmic side</orientation>
    </subcellularLocation>
</comment>
<evidence type="ECO:0000256" key="8">
    <source>
        <dbReference type="ARBA" id="ARBA00023136"/>
    </source>
</evidence>
<evidence type="ECO:0000256" key="1">
    <source>
        <dbReference type="ARBA" id="ARBA00022475"/>
    </source>
</evidence>
<feature type="binding site" evidence="10">
    <location>
        <position position="162"/>
    </location>
    <ligand>
        <name>substrate</name>
    </ligand>
</feature>
<dbReference type="GO" id="GO:0005737">
    <property type="term" value="C:cytoplasm"/>
    <property type="evidence" value="ECO:0007669"/>
    <property type="project" value="InterPro"/>
</dbReference>
<evidence type="ECO:0000256" key="10">
    <source>
        <dbReference type="HAMAP-Rule" id="MF_00575"/>
    </source>
</evidence>
<feature type="binding site" evidence="10">
    <location>
        <position position="81"/>
    </location>
    <ligand>
        <name>Mn(2+)</name>
        <dbReference type="ChEBI" id="CHEBI:29035"/>
        <label>2</label>
    </ligand>
</feature>
<protein>
    <recommendedName>
        <fullName evidence="10">UDP-2,3-diacylglucosamine hydrolase</fullName>
        <ecNumber evidence="10">3.6.1.54</ecNumber>
    </recommendedName>
    <alternativeName>
        <fullName evidence="10">UDP-2,3-diacylglucosamine diphosphatase</fullName>
    </alternativeName>
</protein>
<keyword evidence="2 10" id="KW-0444">Lipid biosynthesis</keyword>
<feature type="binding site" evidence="10">
    <location>
        <begin position="81"/>
        <end position="82"/>
    </location>
    <ligand>
        <name>substrate</name>
    </ligand>
</feature>
<keyword evidence="4 10" id="KW-0441">Lipid A biosynthesis</keyword>
<organism evidence="12 13">
    <name type="scientific">Marinomonas polaris DSM 16579</name>
    <dbReference type="NCBI Taxonomy" id="1122206"/>
    <lineage>
        <taxon>Bacteria</taxon>
        <taxon>Pseudomonadati</taxon>
        <taxon>Pseudomonadota</taxon>
        <taxon>Gammaproteobacteria</taxon>
        <taxon>Oceanospirillales</taxon>
        <taxon>Oceanospirillaceae</taxon>
        <taxon>Marinomonas</taxon>
    </lineage>
</organism>
<evidence type="ECO:0000256" key="9">
    <source>
        <dbReference type="ARBA" id="ARBA00023211"/>
    </source>
</evidence>
<evidence type="ECO:0000256" key="2">
    <source>
        <dbReference type="ARBA" id="ARBA00022516"/>
    </source>
</evidence>
<comment type="catalytic activity">
    <reaction evidence="10">
        <text>UDP-2-N,3-O-bis[(3R)-3-hydroxytetradecanoyl]-alpha-D-glucosamine + H2O = 2-N,3-O-bis[(3R)-3-hydroxytetradecanoyl]-alpha-D-glucosaminyl 1-phosphate + UMP + 2 H(+)</text>
        <dbReference type="Rhea" id="RHEA:25213"/>
        <dbReference type="ChEBI" id="CHEBI:15377"/>
        <dbReference type="ChEBI" id="CHEBI:15378"/>
        <dbReference type="ChEBI" id="CHEBI:57865"/>
        <dbReference type="ChEBI" id="CHEBI:57957"/>
        <dbReference type="ChEBI" id="CHEBI:78847"/>
        <dbReference type="EC" id="3.6.1.54"/>
    </reaction>
</comment>
<sequence length="260" mass="29771">MIRYFISDLHLSDKRPDLIRAFIRMSKELISRDEKAELYILGDFYEAWIGDDYQADWNTQIENALADISQSGIALYFLHGNRDFLIGSDWINRVGAKLIHEQTKLPLESCTVLLTHGDEYCIEDTEYQAFRKTVRSSAWQEHILAMPLEQRISLAAQLRNDSKSMATEKSMAIMDVTPSAVEDSLSQHNCKSVIHGHTHRPDVHKGDRNLRCVLGDWDTFVWLASIKDGIYSQSKSLVEDFNQNGLAGLQEVHRKTLLIC</sequence>
<dbReference type="Gene3D" id="3.60.21.10">
    <property type="match status" value="1"/>
</dbReference>
<keyword evidence="9 10" id="KW-0464">Manganese</keyword>
<keyword evidence="13" id="KW-1185">Reference proteome</keyword>
<dbReference type="EC" id="3.6.1.54" evidence="10"/>
<dbReference type="PANTHER" id="PTHR34990">
    <property type="entry name" value="UDP-2,3-DIACYLGLUCOSAMINE HYDROLASE-RELATED"/>
    <property type="match status" value="1"/>
</dbReference>
<dbReference type="SUPFAM" id="SSF56300">
    <property type="entry name" value="Metallo-dependent phosphatases"/>
    <property type="match status" value="1"/>
</dbReference>
<dbReference type="InterPro" id="IPR043461">
    <property type="entry name" value="LpxH-like"/>
</dbReference>
<dbReference type="AlphaFoldDB" id="A0A1M5A0G6"/>
<dbReference type="InterPro" id="IPR004843">
    <property type="entry name" value="Calcineurin-like_PHP"/>
</dbReference>
<evidence type="ECO:0000256" key="3">
    <source>
        <dbReference type="ARBA" id="ARBA00022519"/>
    </source>
</evidence>
<dbReference type="GO" id="GO:0030145">
    <property type="term" value="F:manganese ion binding"/>
    <property type="evidence" value="ECO:0007669"/>
    <property type="project" value="UniProtKB-UniRule"/>
</dbReference>
<dbReference type="STRING" id="1122206.SAMN02745753_01562"/>
<name>A0A1M5A0G6_9GAMM</name>
<dbReference type="UniPathway" id="UPA00359">
    <property type="reaction ID" value="UER00480"/>
</dbReference>
<dbReference type="CDD" id="cd07398">
    <property type="entry name" value="MPP_YbbF-LpxH"/>
    <property type="match status" value="1"/>
</dbReference>
<feature type="binding site" evidence="10">
    <location>
        <position position="197"/>
    </location>
    <ligand>
        <name>substrate</name>
    </ligand>
</feature>
<evidence type="ECO:0000256" key="4">
    <source>
        <dbReference type="ARBA" id="ARBA00022556"/>
    </source>
</evidence>
<feature type="binding site" evidence="10">
    <location>
        <position position="169"/>
    </location>
    <ligand>
        <name>substrate</name>
    </ligand>
</feature>
<evidence type="ECO:0000259" key="11">
    <source>
        <dbReference type="Pfam" id="PF00149"/>
    </source>
</evidence>
<comment type="similarity">
    <text evidence="10">Belongs to the LpxH family.</text>
</comment>
<feature type="binding site" evidence="10">
    <location>
        <position position="43"/>
    </location>
    <ligand>
        <name>Mn(2+)</name>
        <dbReference type="ChEBI" id="CHEBI:29035"/>
        <label>2</label>
    </ligand>
</feature>
<feature type="binding site" evidence="10">
    <location>
        <position position="124"/>
    </location>
    <ligand>
        <name>substrate</name>
    </ligand>
</feature>
<dbReference type="HAMAP" id="MF_00575">
    <property type="entry name" value="LpxH"/>
    <property type="match status" value="1"/>
</dbReference>
<keyword evidence="6 10" id="KW-0378">Hydrolase</keyword>
<reference evidence="13" key="1">
    <citation type="submission" date="2016-11" db="EMBL/GenBank/DDBJ databases">
        <authorList>
            <person name="Varghese N."/>
            <person name="Submissions S."/>
        </authorList>
    </citation>
    <scope>NUCLEOTIDE SEQUENCE [LARGE SCALE GENOMIC DNA]</scope>
    <source>
        <strain evidence="13">DSM 16579</strain>
    </source>
</reference>
<keyword evidence="3 10" id="KW-0997">Cell inner membrane</keyword>
<evidence type="ECO:0000256" key="7">
    <source>
        <dbReference type="ARBA" id="ARBA00023098"/>
    </source>
</evidence>
<evidence type="ECO:0000313" key="12">
    <source>
        <dbReference type="EMBL" id="SHF23793.1"/>
    </source>
</evidence>
<dbReference type="OrthoDB" id="9783283at2"/>
<keyword evidence="8 10" id="KW-0472">Membrane</keyword>
<dbReference type="GO" id="GO:0008758">
    <property type="term" value="F:UDP-2,3-diacylglucosamine hydrolase activity"/>
    <property type="evidence" value="ECO:0007669"/>
    <property type="project" value="UniProtKB-UniRule"/>
</dbReference>
<dbReference type="Proteomes" id="UP000184517">
    <property type="component" value="Unassembled WGS sequence"/>
</dbReference>
<dbReference type="RefSeq" id="WP_072839154.1">
    <property type="nucleotide sequence ID" value="NZ_FQVF01000006.1"/>
</dbReference>
<dbReference type="NCBIfam" id="TIGR01854">
    <property type="entry name" value="lipid_A_lpxH"/>
    <property type="match status" value="1"/>
</dbReference>
<evidence type="ECO:0000256" key="6">
    <source>
        <dbReference type="ARBA" id="ARBA00022801"/>
    </source>
</evidence>
<dbReference type="EMBL" id="FQVF01000006">
    <property type="protein sequence ID" value="SHF23793.1"/>
    <property type="molecule type" value="Genomic_DNA"/>
</dbReference>
<dbReference type="GO" id="GO:0019897">
    <property type="term" value="C:extrinsic component of plasma membrane"/>
    <property type="evidence" value="ECO:0007669"/>
    <property type="project" value="UniProtKB-UniRule"/>
</dbReference>
<keyword evidence="5 10" id="KW-0479">Metal-binding</keyword>
<proteinExistence type="inferred from homology"/>
<comment type="function">
    <text evidence="10">Hydrolyzes the pyrophosphate bond of UDP-2,3-diacylglucosamine to yield 2,3-diacylglucosamine 1-phosphate (lipid X) and UMP by catalyzing the attack of water at the alpha-P atom. Involved in the biosynthesis of lipid A, a phosphorylated glycolipid that anchors the lipopolysaccharide to the outer membrane of the cell.</text>
</comment>
<dbReference type="Pfam" id="PF00149">
    <property type="entry name" value="Metallophos"/>
    <property type="match status" value="1"/>
</dbReference>
<dbReference type="InterPro" id="IPR010138">
    <property type="entry name" value="UDP-diacylglucosamine_Hdrlase"/>
</dbReference>
<feature type="binding site" evidence="10">
    <location>
        <position position="199"/>
    </location>
    <ligand>
        <name>Mn(2+)</name>
        <dbReference type="ChEBI" id="CHEBI:29035"/>
        <label>1</label>
    </ligand>
</feature>
<dbReference type="InterPro" id="IPR029052">
    <property type="entry name" value="Metallo-depent_PP-like"/>
</dbReference>
<keyword evidence="1 10" id="KW-1003">Cell membrane</keyword>
<dbReference type="PANTHER" id="PTHR34990:SF1">
    <property type="entry name" value="UDP-2,3-DIACYLGLUCOSAMINE HYDROLASE"/>
    <property type="match status" value="1"/>
</dbReference>
<feature type="binding site" evidence="10">
    <location>
        <position position="8"/>
    </location>
    <ligand>
        <name>Mn(2+)</name>
        <dbReference type="ChEBI" id="CHEBI:29035"/>
        <label>1</label>
    </ligand>
</feature>
<accession>A0A1M5A0G6</accession>
<evidence type="ECO:0000313" key="13">
    <source>
        <dbReference type="Proteomes" id="UP000184517"/>
    </source>
</evidence>
<comment type="pathway">
    <text evidence="10">Glycolipid biosynthesis; lipid IV(A) biosynthesis; lipid IV(A) from (3R)-3-hydroxytetradecanoyl-[acyl-carrier-protein] and UDP-N-acetyl-alpha-D-glucosamine: step 4/6.</text>
</comment>
<comment type="cofactor">
    <cofactor evidence="10">
        <name>Mn(2+)</name>
        <dbReference type="ChEBI" id="CHEBI:29035"/>
    </cofactor>
    <text evidence="10">Binds 2 Mn(2+) ions per subunit in a binuclear metal center.</text>
</comment>
<gene>
    <name evidence="10" type="primary">lpxH</name>
    <name evidence="12" type="ORF">SAMN02745753_01562</name>
</gene>